<comment type="caution">
    <text evidence="2">The sequence shown here is derived from an EMBL/GenBank/DDBJ whole genome shotgun (WGS) entry which is preliminary data.</text>
</comment>
<feature type="compositionally biased region" description="Acidic residues" evidence="1">
    <location>
        <begin position="1"/>
        <end position="16"/>
    </location>
</feature>
<proteinExistence type="predicted"/>
<dbReference type="GO" id="GO:0016874">
    <property type="term" value="F:ligase activity"/>
    <property type="evidence" value="ECO:0007669"/>
    <property type="project" value="UniProtKB-KW"/>
</dbReference>
<evidence type="ECO:0000256" key="1">
    <source>
        <dbReference type="SAM" id="MobiDB-lite"/>
    </source>
</evidence>
<accession>A0A0L7L858</accession>
<organism evidence="2 3">
    <name type="scientific">Operophtera brumata</name>
    <name type="common">Winter moth</name>
    <name type="synonym">Phalaena brumata</name>
    <dbReference type="NCBI Taxonomy" id="104452"/>
    <lineage>
        <taxon>Eukaryota</taxon>
        <taxon>Metazoa</taxon>
        <taxon>Ecdysozoa</taxon>
        <taxon>Arthropoda</taxon>
        <taxon>Hexapoda</taxon>
        <taxon>Insecta</taxon>
        <taxon>Pterygota</taxon>
        <taxon>Neoptera</taxon>
        <taxon>Endopterygota</taxon>
        <taxon>Lepidoptera</taxon>
        <taxon>Glossata</taxon>
        <taxon>Ditrysia</taxon>
        <taxon>Geometroidea</taxon>
        <taxon>Geometridae</taxon>
        <taxon>Larentiinae</taxon>
        <taxon>Operophtera</taxon>
    </lineage>
</organism>
<gene>
    <name evidence="2" type="ORF">OBRU01_13697</name>
</gene>
<keyword evidence="3" id="KW-1185">Reference proteome</keyword>
<feature type="region of interest" description="Disordered" evidence="1">
    <location>
        <begin position="1"/>
        <end position="37"/>
    </location>
</feature>
<name>A0A0L7L858_OPEBR</name>
<evidence type="ECO:0000313" key="3">
    <source>
        <dbReference type="Proteomes" id="UP000037510"/>
    </source>
</evidence>
<reference evidence="2 3" key="1">
    <citation type="journal article" date="2015" name="Genome Biol. Evol.">
        <title>The genome of winter moth (Operophtera brumata) provides a genomic perspective on sexual dimorphism and phenology.</title>
        <authorList>
            <person name="Derks M.F."/>
            <person name="Smit S."/>
            <person name="Salis L."/>
            <person name="Schijlen E."/>
            <person name="Bossers A."/>
            <person name="Mateman C."/>
            <person name="Pijl A.S."/>
            <person name="de Ridder D."/>
            <person name="Groenen M.A."/>
            <person name="Visser M.E."/>
            <person name="Megens H.J."/>
        </authorList>
    </citation>
    <scope>NUCLEOTIDE SEQUENCE [LARGE SCALE GENOMIC DNA]</scope>
    <source>
        <strain evidence="2">WM2013NL</strain>
        <tissue evidence="2">Head and thorax</tissue>
    </source>
</reference>
<sequence length="70" mass="7246">MTEADSIVDPDSDEEPTERKDSLDVHEEDDATNGEGGESRACALTALMLHCCAAAQLAQQKADAGAAAPT</sequence>
<dbReference type="EMBL" id="JTDY01002316">
    <property type="protein sequence ID" value="KOB71678.1"/>
    <property type="molecule type" value="Genomic_DNA"/>
</dbReference>
<dbReference type="AlphaFoldDB" id="A0A0L7L858"/>
<keyword evidence="2" id="KW-0436">Ligase</keyword>
<dbReference type="Proteomes" id="UP000037510">
    <property type="component" value="Unassembled WGS sequence"/>
</dbReference>
<protein>
    <submittedName>
        <fullName evidence="2">Long-chain-fatty-acid-CoA ligase</fullName>
    </submittedName>
</protein>
<evidence type="ECO:0000313" key="2">
    <source>
        <dbReference type="EMBL" id="KOB71678.1"/>
    </source>
</evidence>